<dbReference type="InterPro" id="IPR050483">
    <property type="entry name" value="CoA-transferase_III_domain"/>
</dbReference>
<reference evidence="2" key="2">
    <citation type="submission" date="2020-09" db="EMBL/GenBank/DDBJ databases">
        <authorList>
            <person name="Sun Q."/>
            <person name="Sedlacek I."/>
        </authorList>
    </citation>
    <scope>NUCLEOTIDE SEQUENCE</scope>
    <source>
        <strain evidence="2">CCM 7684</strain>
    </source>
</reference>
<keyword evidence="1 2" id="KW-0808">Transferase</keyword>
<keyword evidence="3" id="KW-1185">Reference proteome</keyword>
<dbReference type="Gene3D" id="3.30.1540.10">
    <property type="entry name" value="formyl-coa transferase, domain 3"/>
    <property type="match status" value="1"/>
</dbReference>
<comment type="caution">
    <text evidence="2">The sequence shown here is derived from an EMBL/GenBank/DDBJ whole genome shotgun (WGS) entry which is preliminary data.</text>
</comment>
<proteinExistence type="predicted"/>
<organism evidence="2 3">
    <name type="scientific">Agaricicola taiwanensis</name>
    <dbReference type="NCBI Taxonomy" id="591372"/>
    <lineage>
        <taxon>Bacteria</taxon>
        <taxon>Pseudomonadati</taxon>
        <taxon>Pseudomonadota</taxon>
        <taxon>Alphaproteobacteria</taxon>
        <taxon>Rhodobacterales</taxon>
        <taxon>Paracoccaceae</taxon>
        <taxon>Agaricicola</taxon>
    </lineage>
</organism>
<dbReference type="InterPro" id="IPR044855">
    <property type="entry name" value="CoA-Trfase_III_dom3_sf"/>
</dbReference>
<dbReference type="EMBL" id="BMCP01000001">
    <property type="protein sequence ID" value="GGE31684.1"/>
    <property type="molecule type" value="Genomic_DNA"/>
</dbReference>
<dbReference type="Proteomes" id="UP000602745">
    <property type="component" value="Unassembled WGS sequence"/>
</dbReference>
<evidence type="ECO:0000256" key="1">
    <source>
        <dbReference type="ARBA" id="ARBA00022679"/>
    </source>
</evidence>
<dbReference type="Gene3D" id="3.40.50.10540">
    <property type="entry name" value="Crotonobetainyl-coa:carnitine coa-transferase, domain 1"/>
    <property type="match status" value="1"/>
</dbReference>
<dbReference type="SUPFAM" id="SSF89796">
    <property type="entry name" value="CoA-transferase family III (CaiB/BaiF)"/>
    <property type="match status" value="1"/>
</dbReference>
<evidence type="ECO:0000313" key="3">
    <source>
        <dbReference type="Proteomes" id="UP000602745"/>
    </source>
</evidence>
<accession>A0A8J2VMZ2</accession>
<dbReference type="Pfam" id="PF02515">
    <property type="entry name" value="CoA_transf_3"/>
    <property type="match status" value="1"/>
</dbReference>
<dbReference type="InterPro" id="IPR023606">
    <property type="entry name" value="CoA-Trfase_III_dom_1_sf"/>
</dbReference>
<dbReference type="GO" id="GO:0008410">
    <property type="term" value="F:CoA-transferase activity"/>
    <property type="evidence" value="ECO:0007669"/>
    <property type="project" value="TreeGrafter"/>
</dbReference>
<gene>
    <name evidence="2" type="ORF">GCM10007276_06060</name>
</gene>
<dbReference type="PANTHER" id="PTHR48207:SF4">
    <property type="entry name" value="BLL6097 PROTEIN"/>
    <property type="match status" value="1"/>
</dbReference>
<reference evidence="2" key="1">
    <citation type="journal article" date="2014" name="Int. J. Syst. Evol. Microbiol.">
        <title>Complete genome sequence of Corynebacterium casei LMG S-19264T (=DSM 44701T), isolated from a smear-ripened cheese.</title>
        <authorList>
            <consortium name="US DOE Joint Genome Institute (JGI-PGF)"/>
            <person name="Walter F."/>
            <person name="Albersmeier A."/>
            <person name="Kalinowski J."/>
            <person name="Ruckert C."/>
        </authorList>
    </citation>
    <scope>NUCLEOTIDE SEQUENCE</scope>
    <source>
        <strain evidence="2">CCM 7684</strain>
    </source>
</reference>
<dbReference type="PANTHER" id="PTHR48207">
    <property type="entry name" value="SUCCINATE--HYDROXYMETHYLGLUTARATE COA-TRANSFERASE"/>
    <property type="match status" value="1"/>
</dbReference>
<evidence type="ECO:0000313" key="2">
    <source>
        <dbReference type="EMBL" id="GGE31684.1"/>
    </source>
</evidence>
<dbReference type="AlphaFoldDB" id="A0A8J2VMZ2"/>
<protein>
    <submittedName>
        <fullName evidence="2">CoA transferase</fullName>
    </submittedName>
</protein>
<dbReference type="RefSeq" id="WP_188408216.1">
    <property type="nucleotide sequence ID" value="NZ_BMCP01000001.1"/>
</dbReference>
<dbReference type="InterPro" id="IPR003673">
    <property type="entry name" value="CoA-Trfase_fam_III"/>
</dbReference>
<sequence length="406" mass="43215">MIDGAEDVAANEAPRPVGGIRVVDASRVLAAPFCASILADLGADVVHLEHPSANDEVRAWQPIVNGVSASFLAMNHSKKGLAVDLSRPEGIAILRRLLERADVFIENFRPGTMERYGLGFDAIRKFNPRLIYCAVRAFPAGCASEGMPGYEASTQAYTGVMSLTGEGSGDPVRCGPSVIDLGTGLSSVIAILSALLQRDRTGQGAYVEPSLIRTATNYLTYQISGYFMAGALPQRRGSGHEALVPYRVFNCSDGPIFIAGGNDRLWAVLVGVLGLAGAGGEVPYRLLAERIANRAEVDQLVSEAVGTWNRAELLAAFRASGLPAAPVNTIAEYVADPTLFEAHVLEEIEVPDAGRSVLAGPLFGADFLAPKRTAAPRLGEHTDEILSDIGFSPDDIVRMREERLVS</sequence>
<name>A0A8J2VMZ2_9RHOB</name>